<feature type="non-terminal residue" evidence="1">
    <location>
        <position position="120"/>
    </location>
</feature>
<dbReference type="Proteomes" id="UP000325440">
    <property type="component" value="Unassembled WGS sequence"/>
</dbReference>
<accession>A0A5E4MGJ4</accession>
<proteinExistence type="predicted"/>
<sequence>MSFNHKSADNGQKIVNLFSQYFSSVYKDTAPTNINFQSNIVQSIDSLNSLHIELLEVFNELNILSYKNAIGPDAPQQHGFRNKKSCLTNLITIKHHIIKSFSNNQQTDVVYTDFEKAFDR</sequence>
<dbReference type="AlphaFoldDB" id="A0A5E4MGJ4"/>
<evidence type="ECO:0000313" key="2">
    <source>
        <dbReference type="Proteomes" id="UP000325440"/>
    </source>
</evidence>
<dbReference type="EMBL" id="CABPRJ010000522">
    <property type="protein sequence ID" value="VVC30563.1"/>
    <property type="molecule type" value="Genomic_DNA"/>
</dbReference>
<name>A0A5E4MGJ4_9HEMI</name>
<dbReference type="OrthoDB" id="6627636at2759"/>
<evidence type="ECO:0008006" key="3">
    <source>
        <dbReference type="Google" id="ProtNLM"/>
    </source>
</evidence>
<evidence type="ECO:0000313" key="1">
    <source>
        <dbReference type="EMBL" id="VVC30563.1"/>
    </source>
</evidence>
<gene>
    <name evidence="1" type="ORF">CINCED_3A011131</name>
</gene>
<reference evidence="1 2" key="1">
    <citation type="submission" date="2019-08" db="EMBL/GenBank/DDBJ databases">
        <authorList>
            <person name="Alioto T."/>
            <person name="Alioto T."/>
            <person name="Gomez Garrido J."/>
        </authorList>
    </citation>
    <scope>NUCLEOTIDE SEQUENCE [LARGE SCALE GENOMIC DNA]</scope>
</reference>
<organism evidence="1 2">
    <name type="scientific">Cinara cedri</name>
    <dbReference type="NCBI Taxonomy" id="506608"/>
    <lineage>
        <taxon>Eukaryota</taxon>
        <taxon>Metazoa</taxon>
        <taxon>Ecdysozoa</taxon>
        <taxon>Arthropoda</taxon>
        <taxon>Hexapoda</taxon>
        <taxon>Insecta</taxon>
        <taxon>Pterygota</taxon>
        <taxon>Neoptera</taxon>
        <taxon>Paraneoptera</taxon>
        <taxon>Hemiptera</taxon>
        <taxon>Sternorrhyncha</taxon>
        <taxon>Aphidomorpha</taxon>
        <taxon>Aphidoidea</taxon>
        <taxon>Aphididae</taxon>
        <taxon>Lachninae</taxon>
        <taxon>Cinara</taxon>
    </lineage>
</organism>
<protein>
    <recommendedName>
        <fullName evidence="3">Reverse transcriptase domain</fullName>
    </recommendedName>
</protein>
<keyword evidence="2" id="KW-1185">Reference proteome</keyword>